<dbReference type="Pfam" id="PF17189">
    <property type="entry name" value="Glyco_hydro_30C"/>
    <property type="match status" value="1"/>
</dbReference>
<dbReference type="SMART" id="SM00458">
    <property type="entry name" value="RICIN"/>
    <property type="match status" value="2"/>
</dbReference>
<dbReference type="InterPro" id="IPR035992">
    <property type="entry name" value="Ricin_B-like_lectins"/>
</dbReference>
<dbReference type="Gene3D" id="2.80.10.50">
    <property type="match status" value="3"/>
</dbReference>
<dbReference type="InterPro" id="IPR000772">
    <property type="entry name" value="Ricin_B_lectin"/>
</dbReference>
<dbReference type="SMART" id="SM00247">
    <property type="entry name" value="XTALbg"/>
    <property type="match status" value="2"/>
</dbReference>
<dbReference type="SUPFAM" id="SSF51011">
    <property type="entry name" value="Glycosyl hydrolase domain"/>
    <property type="match status" value="1"/>
</dbReference>
<evidence type="ECO:0000256" key="2">
    <source>
        <dbReference type="ARBA" id="ARBA00009646"/>
    </source>
</evidence>
<keyword evidence="6" id="KW-0326">Glycosidase</keyword>
<organism evidence="9 10">
    <name type="scientific">Candidatus Enterocola intestinipullorum</name>
    <dbReference type="NCBI Taxonomy" id="2840783"/>
    <lineage>
        <taxon>Bacteria</taxon>
        <taxon>Pseudomonadati</taxon>
        <taxon>Bacteroidota</taxon>
        <taxon>Bacteroidia</taxon>
        <taxon>Bacteroidales</taxon>
        <taxon>Candidatus Enterocola</taxon>
    </lineage>
</organism>
<evidence type="ECO:0000256" key="3">
    <source>
        <dbReference type="ARBA" id="ARBA00022729"/>
    </source>
</evidence>
<evidence type="ECO:0000259" key="8">
    <source>
        <dbReference type="PROSITE" id="PS50915"/>
    </source>
</evidence>
<comment type="similarity">
    <text evidence="1 6">Belongs to the glycosyl hydrolase 30 family.</text>
</comment>
<reference evidence="9" key="1">
    <citation type="submission" date="2020-10" db="EMBL/GenBank/DDBJ databases">
        <authorList>
            <person name="Gilroy R."/>
        </authorList>
    </citation>
    <scope>NUCLEOTIDE SEQUENCE</scope>
    <source>
        <strain evidence="9">D3-1215</strain>
    </source>
</reference>
<evidence type="ECO:0000256" key="5">
    <source>
        <dbReference type="ARBA" id="ARBA00022801"/>
    </source>
</evidence>
<dbReference type="GO" id="GO:0004348">
    <property type="term" value="F:glucosylceramidase activity"/>
    <property type="evidence" value="ECO:0007669"/>
    <property type="project" value="InterPro"/>
</dbReference>
<dbReference type="Gene3D" id="2.60.20.10">
    <property type="entry name" value="Crystallins"/>
    <property type="match status" value="2"/>
</dbReference>
<evidence type="ECO:0000313" key="10">
    <source>
        <dbReference type="Proteomes" id="UP000823637"/>
    </source>
</evidence>
<dbReference type="PROSITE" id="PS50231">
    <property type="entry name" value="RICIN_B_LECTIN"/>
    <property type="match status" value="2"/>
</dbReference>
<dbReference type="Pfam" id="PF18962">
    <property type="entry name" value="Por_Secre_tail"/>
    <property type="match status" value="1"/>
</dbReference>
<dbReference type="Pfam" id="PF02055">
    <property type="entry name" value="Glyco_hydro_30"/>
    <property type="match status" value="1"/>
</dbReference>
<dbReference type="EMBL" id="JADIMR010000054">
    <property type="protein sequence ID" value="MBO8446878.1"/>
    <property type="molecule type" value="Genomic_DNA"/>
</dbReference>
<accession>A0A9D9EG35</accession>
<dbReference type="InterPro" id="IPR001064">
    <property type="entry name" value="Beta/gamma_crystallin"/>
</dbReference>
<evidence type="ECO:0000256" key="1">
    <source>
        <dbReference type="ARBA" id="ARBA00005382"/>
    </source>
</evidence>
<evidence type="ECO:0000256" key="4">
    <source>
        <dbReference type="ARBA" id="ARBA00022737"/>
    </source>
</evidence>
<sequence length="1486" mass="162899">MKRISFLFVWLLCIPAMLFAESGVYVGGHIRRERPSTIEKLKKSGFSYVILFNINVESDGTLTCDGETVCKDGVYVFGNTQPEYVSDITSLKQWPTNIRRIDICIGGWGNESYSRIQSLVNSQGTGSGSILYRNFKALKEALPVIDGVNNDDEHCYDVASAASFHIMMSDLGYKTSLAPYMNRSYWENLATRINSERPGACDRVMVQCYDGGAGNNPCDWHINGLPLYAGRTNYQSSMEESISQMQSWKDNCGVSGGFVWVYNDETWDLNDWATRMNRIFGSYQTAQNSVVTVCSDMNYGGYAVGLPLGEHDMAALAAYGIINDDISSLKVPSGYKVTLYDNSGFGGESRTYTSDASYVGDDFNDRCTSIKVSTAGVSGKGGLYKLQNRNSGLYMDVNNNSTENNANVVVFADEQGDPSQFWQLAEVGEGIYSIKNYRSGKVLDIMDNSTDNGAVVQQYDDYSAANQQFILLDAADGYYYLAASHCGKVVEVPSSSLEWGEWCKLYDNNGSATQQWKLVDYKPQGYAVATVYKDADYKGSSLGLPEGSYNATDLALYGIGADQISSLKVTPGYRVILYDGDNFDGENVSYTGDTNHFPSFNDKTSSIRVEASGVSGKSGVYKLKNRNSGLYMDVENNSTDNNAPVVQYVSEGDDPSQLFEFAEVGNGVYSITNKNSGKSFDIADNSTDNRALVQLYDYLGYSHQQFILIAAPDGYYQLAARHCGKVVEVPESKTDLGEWLKTWDNNGSATQQWKLVTDFFEDEKEEDPDPAPDIPENPADGDVRVIVTSGDRSRLLAEMDGLQFGETYSTTSTITVNSSETYQEIDGFGFTLTEGSAEVIMSLTSDKQEELLYDLFNPETGIGVSVIRLGIGATDLSSSVYSYNDNDGDTDMSEFSLEGPDMQYTIPVLLKALAINPDIKVMATPWSAPEWMKFDNNYLNNDYYSAYALYFVKYLQAMQAYGIDIWAVTPQNEPLNTTNNPSMGMTKEDQYTFVNNYLGPQLESAGFGNVKIICYDHNCDNTEFPIYVSQSSYVDGTAFHLYAGDISAMTDVYNRTGKGVYFTEQYTGAGGDFQGDFSWHLRNVVIGGSNNWAKTILEWNLANNSSMGPHTEGGCDTCLGAITVENSTSYTKNVAYYIIAQASKFVKPGAVRLGCSSTSLPATAFKNTDGSYVVICHNENTDYTHTTTITIDGQSFSYEIPAGSAATFVWGVSDSGDDSQGGEDEEETPSGTYDYWVVCRDELPDGEVLDLRACPLYVWENTLVGTTVQDAAEGSDAIAFTISASTGSWFGGGYNTGSIEVGLSQIADYNLYFSYKTDYSGQLQVKISGTNGEFAVGFDHTPDLQWHSTYIPMSEFVSAGLQLGTMDNWLAFGIVGENTISTGNYLSLDNIYYAKSRIPGDTGEEDLPTSVDLDDTGSGIYLWPNPADDYVYVENVEAGETIKVVDLSGRVVLSSVADGSVLDVAGLQQGTYLLVVSGKALKFMVK</sequence>
<evidence type="ECO:0000256" key="6">
    <source>
        <dbReference type="RuleBase" id="RU361188"/>
    </source>
</evidence>
<dbReference type="Pfam" id="PF14200">
    <property type="entry name" value="RicinB_lectin_2"/>
    <property type="match status" value="3"/>
</dbReference>
<reference evidence="9" key="2">
    <citation type="journal article" date="2021" name="PeerJ">
        <title>Extensive microbial diversity within the chicken gut microbiome revealed by metagenomics and culture.</title>
        <authorList>
            <person name="Gilroy R."/>
            <person name="Ravi A."/>
            <person name="Getino M."/>
            <person name="Pursley I."/>
            <person name="Horton D.L."/>
            <person name="Alikhan N.F."/>
            <person name="Baker D."/>
            <person name="Gharbi K."/>
            <person name="Hall N."/>
            <person name="Watson M."/>
            <person name="Adriaenssens E.M."/>
            <person name="Foster-Nyarko E."/>
            <person name="Jarju S."/>
            <person name="Secka A."/>
            <person name="Antonio M."/>
            <person name="Oren A."/>
            <person name="Chaudhuri R.R."/>
            <person name="La Ragione R."/>
            <person name="Hildebrand F."/>
            <person name="Pallen M.J."/>
        </authorList>
    </citation>
    <scope>NUCLEOTIDE SEQUENCE</scope>
    <source>
        <strain evidence="9">D3-1215</strain>
    </source>
</reference>
<dbReference type="PANTHER" id="PTHR11069:SF23">
    <property type="entry name" value="LYSOSOMAL ACID GLUCOSYLCERAMIDASE"/>
    <property type="match status" value="1"/>
</dbReference>
<dbReference type="Gene3D" id="2.60.40.1180">
    <property type="entry name" value="Golgi alpha-mannosidase II"/>
    <property type="match status" value="1"/>
</dbReference>
<dbReference type="SUPFAM" id="SSF50370">
    <property type="entry name" value="Ricin B-like lectins"/>
    <property type="match status" value="2"/>
</dbReference>
<dbReference type="InterPro" id="IPR011024">
    <property type="entry name" value="G_crystallin-like"/>
</dbReference>
<name>A0A9D9EG35_9BACT</name>
<dbReference type="PROSITE" id="PS50915">
    <property type="entry name" value="CRYSTALLIN_BETA_GAMMA"/>
    <property type="match status" value="2"/>
</dbReference>
<keyword evidence="3" id="KW-0732">Signal</keyword>
<dbReference type="InterPro" id="IPR001139">
    <property type="entry name" value="Glyco_hydro_30"/>
</dbReference>
<protein>
    <submittedName>
        <fullName evidence="9">RICIN domain-containing protein</fullName>
    </submittedName>
</protein>
<dbReference type="Gene3D" id="3.20.20.80">
    <property type="entry name" value="Glycosidases"/>
    <property type="match status" value="1"/>
</dbReference>
<dbReference type="GO" id="GO:0016020">
    <property type="term" value="C:membrane"/>
    <property type="evidence" value="ECO:0007669"/>
    <property type="project" value="GOC"/>
</dbReference>
<gene>
    <name evidence="9" type="ORF">IAC32_03935</name>
</gene>
<dbReference type="PRINTS" id="PR00843">
    <property type="entry name" value="GLHYDRLASE30"/>
</dbReference>
<dbReference type="SUPFAM" id="SSF49695">
    <property type="entry name" value="gamma-Crystallin-like"/>
    <property type="match status" value="2"/>
</dbReference>
<dbReference type="PANTHER" id="PTHR11069">
    <property type="entry name" value="GLUCOSYLCERAMIDASE"/>
    <property type="match status" value="1"/>
</dbReference>
<dbReference type="NCBIfam" id="TIGR04183">
    <property type="entry name" value="Por_Secre_tail"/>
    <property type="match status" value="1"/>
</dbReference>
<proteinExistence type="inferred from homology"/>
<dbReference type="InterPro" id="IPR033453">
    <property type="entry name" value="Glyco_hydro_30_TIM-barrel"/>
</dbReference>
<comment type="similarity">
    <text evidence="2">Belongs to the beta/gamma-crystallin family.</text>
</comment>
<dbReference type="InterPro" id="IPR013780">
    <property type="entry name" value="Glyco_hydro_b"/>
</dbReference>
<dbReference type="GO" id="GO:0006680">
    <property type="term" value="P:glucosylceramide catabolic process"/>
    <property type="evidence" value="ECO:0007669"/>
    <property type="project" value="TreeGrafter"/>
</dbReference>
<comment type="caution">
    <text evidence="9">The sequence shown here is derived from an EMBL/GenBank/DDBJ whole genome shotgun (WGS) entry which is preliminary data.</text>
</comment>
<evidence type="ECO:0000256" key="7">
    <source>
        <dbReference type="SAM" id="MobiDB-lite"/>
    </source>
</evidence>
<feature type="region of interest" description="Disordered" evidence="7">
    <location>
        <begin position="762"/>
        <end position="781"/>
    </location>
</feature>
<dbReference type="InterPro" id="IPR026444">
    <property type="entry name" value="Secre_tail"/>
</dbReference>
<dbReference type="InterPro" id="IPR033452">
    <property type="entry name" value="GH30_C"/>
</dbReference>
<dbReference type="InterPro" id="IPR017853">
    <property type="entry name" value="GH"/>
</dbReference>
<dbReference type="CDD" id="cd00161">
    <property type="entry name" value="beta-trefoil_Ricin-like"/>
    <property type="match status" value="2"/>
</dbReference>
<dbReference type="SUPFAM" id="SSF51445">
    <property type="entry name" value="(Trans)glycosidases"/>
    <property type="match status" value="2"/>
</dbReference>
<feature type="domain" description="Beta/gamma crystallin 'Greek key'" evidence="8">
    <location>
        <begin position="527"/>
        <end position="571"/>
    </location>
</feature>
<keyword evidence="4" id="KW-0677">Repeat</keyword>
<keyword evidence="5 6" id="KW-0378">Hydrolase</keyword>
<dbReference type="Proteomes" id="UP000823637">
    <property type="component" value="Unassembled WGS sequence"/>
</dbReference>
<evidence type="ECO:0000313" key="9">
    <source>
        <dbReference type="EMBL" id="MBO8446878.1"/>
    </source>
</evidence>
<feature type="domain" description="Beta/gamma crystallin 'Greek key'" evidence="8">
    <location>
        <begin position="573"/>
        <end position="611"/>
    </location>
</feature>